<dbReference type="EMBL" id="CAJPDS010000049">
    <property type="protein sequence ID" value="CAF9928677.1"/>
    <property type="molecule type" value="Genomic_DNA"/>
</dbReference>
<dbReference type="PANTHER" id="PTHR41773">
    <property type="entry name" value="GTP PYROPHOSPHATASE-RELATED"/>
    <property type="match status" value="1"/>
</dbReference>
<dbReference type="InterPro" id="IPR007685">
    <property type="entry name" value="RelA_SpoT"/>
</dbReference>
<evidence type="ECO:0000256" key="1">
    <source>
        <dbReference type="SAM" id="MobiDB-lite"/>
    </source>
</evidence>
<dbReference type="Gene3D" id="3.30.460.10">
    <property type="entry name" value="Beta Polymerase, domain 2"/>
    <property type="match status" value="1"/>
</dbReference>
<dbReference type="InterPro" id="IPR043519">
    <property type="entry name" value="NT_sf"/>
</dbReference>
<dbReference type="SUPFAM" id="SSF81301">
    <property type="entry name" value="Nucleotidyltransferase"/>
    <property type="match status" value="1"/>
</dbReference>
<feature type="region of interest" description="Disordered" evidence="1">
    <location>
        <begin position="100"/>
        <end position="131"/>
    </location>
</feature>
<proteinExistence type="predicted"/>
<feature type="domain" description="RelA/SpoT" evidence="2">
    <location>
        <begin position="155"/>
        <end position="297"/>
    </location>
</feature>
<comment type="caution">
    <text evidence="3">The sequence shown here is derived from an EMBL/GenBank/DDBJ whole genome shotgun (WGS) entry which is preliminary data.</text>
</comment>
<organism evidence="3 4">
    <name type="scientific">Heterodermia speciosa</name>
    <dbReference type="NCBI Taxonomy" id="116794"/>
    <lineage>
        <taxon>Eukaryota</taxon>
        <taxon>Fungi</taxon>
        <taxon>Dikarya</taxon>
        <taxon>Ascomycota</taxon>
        <taxon>Pezizomycotina</taxon>
        <taxon>Lecanoromycetes</taxon>
        <taxon>OSLEUM clade</taxon>
        <taxon>Lecanoromycetidae</taxon>
        <taxon>Caliciales</taxon>
        <taxon>Physciaceae</taxon>
        <taxon>Heterodermia</taxon>
    </lineage>
</organism>
<evidence type="ECO:0000313" key="3">
    <source>
        <dbReference type="EMBL" id="CAF9928677.1"/>
    </source>
</evidence>
<sequence>MSSTGGSGPSDQKDPVLLTKYGWPETRRQFEKLITLTREEYDQRVLAFIKKYAKPETQMQFERLVALTRETCEKLLEQIRIKGVVQGRIKKCDSLKEKLEVPDENPNEDFNDEVNTDEADEADAELEEASADTYDENGEIPNVRDWIYKRENIYKHPEMGDLAGIRIGLYFPDDIEKVAVEIEKYFRRKHRWGSVRDGREATQGRNLDHKGHLTIGAWVSPETNDHWEHYGYKSWQVVVQWKENPLELPKSEDLRSRLTSLRKEMPKGFKSLRVEIQIGTVVTQAWAEVQHNIIYKKPANILATPSMKRMIDATNGLAITTEIMLKELQKGVEDAKKEAEDAKKEAEDARKQKEEKGREAFETMQSIHGKLGSTALEFMRKWRYDDWVSSWNDGHDILKKAGSTKQLSDTDYHKLRRLTLQLQKVFENENQKHKRRGKEILMISAKNFAKFSNGEEYSPGTRILLDSETD</sequence>
<dbReference type="OrthoDB" id="4719016at2759"/>
<dbReference type="Proteomes" id="UP000664521">
    <property type="component" value="Unassembled WGS sequence"/>
</dbReference>
<dbReference type="AlphaFoldDB" id="A0A8H3FP90"/>
<feature type="compositionally biased region" description="Acidic residues" evidence="1">
    <location>
        <begin position="102"/>
        <end position="131"/>
    </location>
</feature>
<feature type="region of interest" description="Disordered" evidence="1">
    <location>
        <begin position="336"/>
        <end position="358"/>
    </location>
</feature>
<keyword evidence="4" id="KW-1185">Reference proteome</keyword>
<accession>A0A8H3FP90</accession>
<gene>
    <name evidence="3" type="ORF">HETSPECPRED_006894</name>
</gene>
<protein>
    <recommendedName>
        <fullName evidence="2">RelA/SpoT domain-containing protein</fullName>
    </recommendedName>
</protein>
<reference evidence="3" key="1">
    <citation type="submission" date="2021-03" db="EMBL/GenBank/DDBJ databases">
        <authorList>
            <person name="Tagirdzhanova G."/>
        </authorList>
    </citation>
    <scope>NUCLEOTIDE SEQUENCE</scope>
</reference>
<evidence type="ECO:0000259" key="2">
    <source>
        <dbReference type="Pfam" id="PF04607"/>
    </source>
</evidence>
<name>A0A8H3FP90_9LECA</name>
<dbReference type="Pfam" id="PF04607">
    <property type="entry name" value="RelA_SpoT"/>
    <property type="match status" value="1"/>
</dbReference>
<dbReference type="PANTHER" id="PTHR41773:SF1">
    <property type="entry name" value="RELA_SPOT DOMAIN-CONTAINING PROTEIN"/>
    <property type="match status" value="1"/>
</dbReference>
<dbReference type="GO" id="GO:0015969">
    <property type="term" value="P:guanosine tetraphosphate metabolic process"/>
    <property type="evidence" value="ECO:0007669"/>
    <property type="project" value="InterPro"/>
</dbReference>
<evidence type="ECO:0000313" key="4">
    <source>
        <dbReference type="Proteomes" id="UP000664521"/>
    </source>
</evidence>